<proteinExistence type="predicted"/>
<keyword evidence="1" id="KW-1133">Transmembrane helix</keyword>
<dbReference type="EMBL" id="CAICTM010001086">
    <property type="protein sequence ID" value="CAB9520274.1"/>
    <property type="molecule type" value="Genomic_DNA"/>
</dbReference>
<gene>
    <name evidence="2" type="ORF">SEMRO_1088_G239940.1</name>
</gene>
<keyword evidence="3" id="KW-1185">Reference proteome</keyword>
<sequence length="394" mass="45209">MSQKKTKGRPWRSWFPLLVFAIVSIGMYLKNWKQLDLVTQSVAEFTVSNQQGEEEKVMGGNQNRTSAEHGKELLVPQHVDGGAFVHLGKTGGSTLSQFLRNACHSFLPKPCGVIPNETLISRLITDYYHVPDFFRLSRKIHSFYLVSLRDPFERTVSGFVYGHPSNAPLLGIGMMDSWKRRRKGYFPPTCFETLEEWVQNLNTDDKFDEFDYPYLPVHMVQTNCTNFARAMLGARIKRMTHLFFNYQKIQSMMPHNATTTTADTTSANHTTTTTAATSPWDHLTVYVTRNEHLLDDFASINQLLLGDENSTTFDPSVLRAEQHVRNVSNLTLPVTRELSDKGRRRLCRALQPEYRLYITLLRHAKNLRNEDVQEALAYSQSKCPDLNWNLLSLQ</sequence>
<protein>
    <recommendedName>
        <fullName evidence="4">Sulfotransferase</fullName>
    </recommendedName>
</protein>
<evidence type="ECO:0000313" key="2">
    <source>
        <dbReference type="EMBL" id="CAB9520274.1"/>
    </source>
</evidence>
<dbReference type="AlphaFoldDB" id="A0A9N8EJJ4"/>
<evidence type="ECO:0000313" key="3">
    <source>
        <dbReference type="Proteomes" id="UP001153069"/>
    </source>
</evidence>
<dbReference type="Proteomes" id="UP001153069">
    <property type="component" value="Unassembled WGS sequence"/>
</dbReference>
<organism evidence="2 3">
    <name type="scientific">Seminavis robusta</name>
    <dbReference type="NCBI Taxonomy" id="568900"/>
    <lineage>
        <taxon>Eukaryota</taxon>
        <taxon>Sar</taxon>
        <taxon>Stramenopiles</taxon>
        <taxon>Ochrophyta</taxon>
        <taxon>Bacillariophyta</taxon>
        <taxon>Bacillariophyceae</taxon>
        <taxon>Bacillariophycidae</taxon>
        <taxon>Naviculales</taxon>
        <taxon>Naviculaceae</taxon>
        <taxon>Seminavis</taxon>
    </lineage>
</organism>
<feature type="transmembrane region" description="Helical" evidence="1">
    <location>
        <begin position="12"/>
        <end position="29"/>
    </location>
</feature>
<dbReference type="InterPro" id="IPR027417">
    <property type="entry name" value="P-loop_NTPase"/>
</dbReference>
<dbReference type="Gene3D" id="3.40.50.300">
    <property type="entry name" value="P-loop containing nucleotide triphosphate hydrolases"/>
    <property type="match status" value="1"/>
</dbReference>
<keyword evidence="1" id="KW-0812">Transmembrane</keyword>
<name>A0A9N8EJJ4_9STRA</name>
<comment type="caution">
    <text evidence="2">The sequence shown here is derived from an EMBL/GenBank/DDBJ whole genome shotgun (WGS) entry which is preliminary data.</text>
</comment>
<keyword evidence="1" id="KW-0472">Membrane</keyword>
<evidence type="ECO:0008006" key="4">
    <source>
        <dbReference type="Google" id="ProtNLM"/>
    </source>
</evidence>
<dbReference type="OrthoDB" id="43476at2759"/>
<accession>A0A9N8EJJ4</accession>
<evidence type="ECO:0000256" key="1">
    <source>
        <dbReference type="SAM" id="Phobius"/>
    </source>
</evidence>
<reference evidence="2" key="1">
    <citation type="submission" date="2020-06" db="EMBL/GenBank/DDBJ databases">
        <authorList>
            <consortium name="Plant Systems Biology data submission"/>
        </authorList>
    </citation>
    <scope>NUCLEOTIDE SEQUENCE</scope>
    <source>
        <strain evidence="2">D6</strain>
    </source>
</reference>